<evidence type="ECO:0000313" key="8">
    <source>
        <dbReference type="EMBL" id="MBB6228656.1"/>
    </source>
</evidence>
<dbReference type="Pfam" id="PF03960">
    <property type="entry name" value="ArsC"/>
    <property type="match status" value="1"/>
</dbReference>
<dbReference type="Proteomes" id="UP000538147">
    <property type="component" value="Unassembled WGS sequence"/>
</dbReference>
<dbReference type="RefSeq" id="WP_207792364.1">
    <property type="nucleotide sequence ID" value="NZ_BMOX01000115.1"/>
</dbReference>
<keyword evidence="3 7" id="KW-0560">Oxidoreductase</keyword>
<evidence type="ECO:0000256" key="6">
    <source>
        <dbReference type="PROSITE-ProRule" id="PRU01282"/>
    </source>
</evidence>
<organism evidence="8 9">
    <name type="scientific">Polymorphobacter multimanifer</name>
    <dbReference type="NCBI Taxonomy" id="1070431"/>
    <lineage>
        <taxon>Bacteria</taxon>
        <taxon>Pseudomonadati</taxon>
        <taxon>Pseudomonadota</taxon>
        <taxon>Alphaproteobacteria</taxon>
        <taxon>Sphingomonadales</taxon>
        <taxon>Sphingosinicellaceae</taxon>
        <taxon>Polymorphobacter</taxon>
    </lineage>
</organism>
<dbReference type="InterPro" id="IPR006660">
    <property type="entry name" value="Arsenate_reductase-like"/>
</dbReference>
<gene>
    <name evidence="8" type="ORF">FHS79_002846</name>
</gene>
<dbReference type="Gene3D" id="3.40.30.10">
    <property type="entry name" value="Glutaredoxin"/>
    <property type="match status" value="1"/>
</dbReference>
<dbReference type="CDD" id="cd03034">
    <property type="entry name" value="ArsC_ArsC"/>
    <property type="match status" value="1"/>
</dbReference>
<dbReference type="PANTHER" id="PTHR30041:SF5">
    <property type="entry name" value="ARSENATE REDUCTASE-RELATED"/>
    <property type="match status" value="1"/>
</dbReference>
<dbReference type="PROSITE" id="PS51353">
    <property type="entry name" value="ARSC"/>
    <property type="match status" value="1"/>
</dbReference>
<dbReference type="GO" id="GO:0008794">
    <property type="term" value="F:arsenate reductase (glutaredoxin) activity"/>
    <property type="evidence" value="ECO:0007669"/>
    <property type="project" value="UniProtKB-UniRule"/>
</dbReference>
<dbReference type="GO" id="GO:0046685">
    <property type="term" value="P:response to arsenic-containing substance"/>
    <property type="evidence" value="ECO:0007669"/>
    <property type="project" value="UniProtKB-KW"/>
</dbReference>
<dbReference type="AlphaFoldDB" id="A0A841L906"/>
<evidence type="ECO:0000256" key="4">
    <source>
        <dbReference type="ARBA" id="ARBA00038969"/>
    </source>
</evidence>
<evidence type="ECO:0000256" key="3">
    <source>
        <dbReference type="ARBA" id="ARBA00023002"/>
    </source>
</evidence>
<evidence type="ECO:0000313" key="9">
    <source>
        <dbReference type="Proteomes" id="UP000538147"/>
    </source>
</evidence>
<dbReference type="PANTHER" id="PTHR30041">
    <property type="entry name" value="ARSENATE REDUCTASE"/>
    <property type="match status" value="1"/>
</dbReference>
<dbReference type="InterPro" id="IPR006659">
    <property type="entry name" value="Arsenate_reductase"/>
</dbReference>
<evidence type="ECO:0000256" key="7">
    <source>
        <dbReference type="RuleBase" id="RU362029"/>
    </source>
</evidence>
<evidence type="ECO:0000256" key="5">
    <source>
        <dbReference type="ARBA" id="ARBA00039879"/>
    </source>
</evidence>
<reference evidence="8 9" key="1">
    <citation type="submission" date="2020-08" db="EMBL/GenBank/DDBJ databases">
        <title>Genomic Encyclopedia of Type Strains, Phase IV (KMG-IV): sequencing the most valuable type-strain genomes for metagenomic binning, comparative biology and taxonomic classification.</title>
        <authorList>
            <person name="Goeker M."/>
        </authorList>
    </citation>
    <scope>NUCLEOTIDE SEQUENCE [LARGE SCALE GENOMIC DNA]</scope>
    <source>
        <strain evidence="8 9">DSM 102189</strain>
    </source>
</reference>
<dbReference type="EC" id="1.20.4.1" evidence="4 7"/>
<evidence type="ECO:0000256" key="2">
    <source>
        <dbReference type="ARBA" id="ARBA00022849"/>
    </source>
</evidence>
<sequence length="136" mass="14243">MSGAETMSVVIWHNPKCGTSRNALAMIRATGVEPEVLHYLDTPPDSAALAAAAQAVGGARALLRTKGTPADEMGLDNADDATILAAMVEHPILINRPVVITPRGIVLARPSERVLEVLEARPPSDFRKEDGAAVAG</sequence>
<keyword evidence="9" id="KW-1185">Reference proteome</keyword>
<proteinExistence type="inferred from homology"/>
<name>A0A841L906_9SPHN</name>
<protein>
    <recommendedName>
        <fullName evidence="5 7">Arsenate reductase</fullName>
        <ecNumber evidence="4 7">1.20.4.1</ecNumber>
    </recommendedName>
</protein>
<dbReference type="SUPFAM" id="SSF52833">
    <property type="entry name" value="Thioredoxin-like"/>
    <property type="match status" value="1"/>
</dbReference>
<evidence type="ECO:0000256" key="1">
    <source>
        <dbReference type="ARBA" id="ARBA00007198"/>
    </source>
</evidence>
<accession>A0A841L906</accession>
<dbReference type="EMBL" id="JACIIV010000022">
    <property type="protein sequence ID" value="MBB6228656.1"/>
    <property type="molecule type" value="Genomic_DNA"/>
</dbReference>
<keyword evidence="2" id="KW-0059">Arsenical resistance</keyword>
<comment type="similarity">
    <text evidence="1 6 7">Belongs to the ArsC family.</text>
</comment>
<comment type="caution">
    <text evidence="8">The sequence shown here is derived from an EMBL/GenBank/DDBJ whole genome shotgun (WGS) entry which is preliminary data.</text>
</comment>
<dbReference type="InterPro" id="IPR036249">
    <property type="entry name" value="Thioredoxin-like_sf"/>
</dbReference>
<dbReference type="NCBIfam" id="TIGR00014">
    <property type="entry name" value="arsC"/>
    <property type="match status" value="1"/>
</dbReference>
<comment type="catalytic activity">
    <reaction evidence="7">
        <text>[glutaredoxin]-dithiol + arsenate + glutathione + H(+) = glutathionyl-S-S-[glutaredoxin] + arsenite + H2O</text>
        <dbReference type="Rhea" id="RHEA:22016"/>
        <dbReference type="Rhea" id="RHEA-COMP:10729"/>
        <dbReference type="Rhea" id="RHEA-COMP:17668"/>
        <dbReference type="ChEBI" id="CHEBI:15377"/>
        <dbReference type="ChEBI" id="CHEBI:15378"/>
        <dbReference type="ChEBI" id="CHEBI:29242"/>
        <dbReference type="ChEBI" id="CHEBI:29950"/>
        <dbReference type="ChEBI" id="CHEBI:48597"/>
        <dbReference type="ChEBI" id="CHEBI:57925"/>
        <dbReference type="ChEBI" id="CHEBI:146199"/>
        <dbReference type="EC" id="1.20.4.1"/>
    </reaction>
</comment>